<dbReference type="AlphaFoldDB" id="A0A4D9CPJ6"/>
<feature type="transmembrane region" description="Helical" evidence="11">
    <location>
        <begin position="478"/>
        <end position="500"/>
    </location>
</feature>
<dbReference type="GO" id="GO:0005789">
    <property type="term" value="C:endoplasmic reticulum membrane"/>
    <property type="evidence" value="ECO:0007669"/>
    <property type="project" value="UniProtKB-SubCell"/>
</dbReference>
<dbReference type="Proteomes" id="UP000355283">
    <property type="component" value="Unassembled WGS sequence"/>
</dbReference>
<feature type="compositionally biased region" description="Basic and acidic residues" evidence="10">
    <location>
        <begin position="409"/>
        <end position="428"/>
    </location>
</feature>
<gene>
    <name evidence="13" type="ORF">NSK_007734</name>
</gene>
<feature type="chain" id="PRO_5020037563" description="dolichol kinase" evidence="12">
    <location>
        <begin position="26"/>
        <end position="757"/>
    </location>
</feature>
<organism evidence="13 14">
    <name type="scientific">Nannochloropsis salina CCMP1776</name>
    <dbReference type="NCBI Taxonomy" id="1027361"/>
    <lineage>
        <taxon>Eukaryota</taxon>
        <taxon>Sar</taxon>
        <taxon>Stramenopiles</taxon>
        <taxon>Ochrophyta</taxon>
        <taxon>Eustigmatophyceae</taxon>
        <taxon>Eustigmatales</taxon>
        <taxon>Monodopsidaceae</taxon>
        <taxon>Microchloropsis</taxon>
        <taxon>Microchloropsis salina</taxon>
    </lineage>
</organism>
<keyword evidence="5 11" id="KW-0812">Transmembrane</keyword>
<name>A0A4D9CPJ6_9STRA</name>
<dbReference type="GO" id="GO:0043048">
    <property type="term" value="P:dolichyl monophosphate biosynthetic process"/>
    <property type="evidence" value="ECO:0007669"/>
    <property type="project" value="TreeGrafter"/>
</dbReference>
<keyword evidence="14" id="KW-1185">Reference proteome</keyword>
<evidence type="ECO:0000256" key="9">
    <source>
        <dbReference type="ARBA" id="ARBA00023136"/>
    </source>
</evidence>
<evidence type="ECO:0000256" key="8">
    <source>
        <dbReference type="ARBA" id="ARBA00022989"/>
    </source>
</evidence>
<dbReference type="InterPro" id="IPR032974">
    <property type="entry name" value="Polypren_kinase"/>
</dbReference>
<feature type="transmembrane region" description="Helical" evidence="11">
    <location>
        <begin position="652"/>
        <end position="672"/>
    </location>
</feature>
<keyword evidence="9 11" id="KW-0472">Membrane</keyword>
<feature type="transmembrane region" description="Helical" evidence="11">
    <location>
        <begin position="621"/>
        <end position="640"/>
    </location>
</feature>
<dbReference type="PANTHER" id="PTHR13205:SF15">
    <property type="entry name" value="DOLICHOL KINASE"/>
    <property type="match status" value="1"/>
</dbReference>
<evidence type="ECO:0000256" key="5">
    <source>
        <dbReference type="ARBA" id="ARBA00022692"/>
    </source>
</evidence>
<comment type="caution">
    <text evidence="13">The sequence shown here is derived from an EMBL/GenBank/DDBJ whole genome shotgun (WGS) entry which is preliminary data.</text>
</comment>
<feature type="compositionally biased region" description="Low complexity" evidence="10">
    <location>
        <begin position="112"/>
        <end position="126"/>
    </location>
</feature>
<evidence type="ECO:0000313" key="13">
    <source>
        <dbReference type="EMBL" id="TFJ81091.1"/>
    </source>
</evidence>
<evidence type="ECO:0000256" key="6">
    <source>
        <dbReference type="ARBA" id="ARBA00022777"/>
    </source>
</evidence>
<feature type="transmembrane region" description="Helical" evidence="11">
    <location>
        <begin position="520"/>
        <end position="539"/>
    </location>
</feature>
<reference evidence="13 14" key="1">
    <citation type="submission" date="2019-01" db="EMBL/GenBank/DDBJ databases">
        <title>Nuclear Genome Assembly of the Microalgal Biofuel strain Nannochloropsis salina CCMP1776.</title>
        <authorList>
            <person name="Hovde B."/>
        </authorList>
    </citation>
    <scope>NUCLEOTIDE SEQUENCE [LARGE SCALE GENOMIC DNA]</scope>
    <source>
        <strain evidence="13 14">CCMP1776</strain>
    </source>
</reference>
<keyword evidence="4" id="KW-0808">Transferase</keyword>
<keyword evidence="8 11" id="KW-1133">Transmembrane helix</keyword>
<keyword evidence="6" id="KW-0418">Kinase</keyword>
<evidence type="ECO:0000256" key="1">
    <source>
        <dbReference type="ARBA" id="ARBA00004477"/>
    </source>
</evidence>
<evidence type="ECO:0000256" key="3">
    <source>
        <dbReference type="ARBA" id="ARBA00012132"/>
    </source>
</evidence>
<keyword evidence="12" id="KW-0732">Signal</keyword>
<feature type="transmembrane region" description="Helical" evidence="11">
    <location>
        <begin position="735"/>
        <end position="752"/>
    </location>
</feature>
<comment type="subcellular location">
    <subcellularLocation>
        <location evidence="1">Endoplasmic reticulum membrane</location>
        <topology evidence="1">Multi-pass membrane protein</topology>
    </subcellularLocation>
</comment>
<evidence type="ECO:0000313" key="14">
    <source>
        <dbReference type="Proteomes" id="UP000355283"/>
    </source>
</evidence>
<proteinExistence type="inferred from homology"/>
<keyword evidence="7" id="KW-0256">Endoplasmic reticulum</keyword>
<evidence type="ECO:0000256" key="10">
    <source>
        <dbReference type="SAM" id="MobiDB-lite"/>
    </source>
</evidence>
<dbReference type="PANTHER" id="PTHR13205">
    <property type="entry name" value="TRANSMEMBRANE PROTEIN 15-RELATED"/>
    <property type="match status" value="1"/>
</dbReference>
<evidence type="ECO:0000256" key="2">
    <source>
        <dbReference type="ARBA" id="ARBA00010794"/>
    </source>
</evidence>
<feature type="region of interest" description="Disordered" evidence="10">
    <location>
        <begin position="403"/>
        <end position="461"/>
    </location>
</feature>
<feature type="transmembrane region" description="Helical" evidence="11">
    <location>
        <begin position="202"/>
        <end position="222"/>
    </location>
</feature>
<evidence type="ECO:0000256" key="4">
    <source>
        <dbReference type="ARBA" id="ARBA00022679"/>
    </source>
</evidence>
<sequence>MKVLRFSANKAFISFLLVFVIPTSPRCVPGPPSSLLPPVKDRIISTEEHTQEEEALCAGPLVEADGSVALPCSTINVLAAKEDDRSYSSTSTSHEKHQAPAPILPAPHHPTDSPAAASPSSPPTASLNLNAPSFPPSAFHVPAAPPGLAELLVVCSILTWLALLLWQESTASHGHEAFALLLLGACTYPSLGPSHFRPALDSGMTLGLTGLPALLASCHLLLPLDPFLTALFQASLLCAFGLAVRHLSWPSFLPPHARPLLVLLPALLPAFLPCPSPAFLTLVYVLHETLWAIIAPLPLVRASFTKGEAAILLQALALAYADILSLTLARAETELFPYRVTDGSSGNGWLERVGVARLYASAEVEARQPVFLVVEAGLLTVVTAGAVVVPLFCPALLTPAGPGGGGLEDTARTEKGGETAKDGKEGRAAGRKGSLKGLEGGGKPVAGTGTPQGSQGVASVPALPPSPPLSLSTALPTLAFLSLFAAILLLLLFPWLTFLLPSHPHPLRWLLTFLLSKPTYLPLLVLWSLTLLAFTSAIVPVSRAFSLPRILTRKAFHALATSLFALPALRQPLFLSLAHALALALLLLLEYLRLGRASLLLGRPVHRYYQHFLDDRDMGPLVVTHLYLLLACAFPLWLSFLLPPNRPPSLPLAGILVVGMGDAAAATVGTLCGKHRWPGTRRTLEGSAAFFIATGLGVFTQLGQEGGKEGGVWGWGGAVVLLTLLEAFTAQIDNLVLPVYAVALFNIAWRVATVSRR</sequence>
<feature type="transmembrane region" description="Helical" evidence="11">
    <location>
        <begin position="575"/>
        <end position="594"/>
    </location>
</feature>
<dbReference type="EC" id="2.7.1.108" evidence="3"/>
<feature type="region of interest" description="Disordered" evidence="10">
    <location>
        <begin position="86"/>
        <end position="129"/>
    </location>
</feature>
<feature type="transmembrane region" description="Helical" evidence="11">
    <location>
        <begin position="684"/>
        <end position="704"/>
    </location>
</feature>
<dbReference type="OrthoDB" id="377083at2759"/>
<feature type="transmembrane region" description="Helical" evidence="11">
    <location>
        <begin position="227"/>
        <end position="244"/>
    </location>
</feature>
<feature type="signal peptide" evidence="12">
    <location>
        <begin position="1"/>
        <end position="25"/>
    </location>
</feature>
<dbReference type="EMBL" id="SDOX01000145">
    <property type="protein sequence ID" value="TFJ81091.1"/>
    <property type="molecule type" value="Genomic_DNA"/>
</dbReference>
<evidence type="ECO:0000256" key="12">
    <source>
        <dbReference type="SAM" id="SignalP"/>
    </source>
</evidence>
<evidence type="ECO:0000256" key="7">
    <source>
        <dbReference type="ARBA" id="ARBA00022824"/>
    </source>
</evidence>
<accession>A0A4D9CPJ6</accession>
<dbReference type="GO" id="GO:0004168">
    <property type="term" value="F:dolichol kinase activity"/>
    <property type="evidence" value="ECO:0007669"/>
    <property type="project" value="UniProtKB-EC"/>
</dbReference>
<protein>
    <recommendedName>
        <fullName evidence="3">dolichol kinase</fullName>
        <ecNumber evidence="3">2.7.1.108</ecNumber>
    </recommendedName>
</protein>
<evidence type="ECO:0000256" key="11">
    <source>
        <dbReference type="SAM" id="Phobius"/>
    </source>
</evidence>
<comment type="similarity">
    <text evidence="2">Belongs to the polyprenol kinase family.</text>
</comment>